<evidence type="ECO:0000313" key="8">
    <source>
        <dbReference type="Proteomes" id="UP001332192"/>
    </source>
</evidence>
<keyword evidence="2 5" id="KW-0540">Nuclease</keyword>
<dbReference type="InterPro" id="IPR029060">
    <property type="entry name" value="PIN-like_dom_sf"/>
</dbReference>
<keyword evidence="5" id="KW-0460">Magnesium</keyword>
<organism evidence="7 8">
    <name type="scientific">Carboxydichorda subterranea</name>
    <dbReference type="NCBI Taxonomy" id="3109565"/>
    <lineage>
        <taxon>Bacteria</taxon>
        <taxon>Bacillati</taxon>
        <taxon>Bacillota</taxon>
        <taxon>Limnochordia</taxon>
        <taxon>Limnochordales</taxon>
        <taxon>Geochordaceae</taxon>
        <taxon>Carboxydichorda</taxon>
    </lineage>
</organism>
<dbReference type="NCBIfam" id="TIGR00028">
    <property type="entry name" value="Mtu_PIN_fam"/>
    <property type="match status" value="1"/>
</dbReference>
<dbReference type="HAMAP" id="MF_00265">
    <property type="entry name" value="VapC_Nob1"/>
    <property type="match status" value="1"/>
</dbReference>
<keyword evidence="3 5" id="KW-0479">Metal-binding</keyword>
<name>A0ABZ1BVK2_9FIRM</name>
<dbReference type="RefSeq" id="WP_324715895.1">
    <property type="nucleotide sequence ID" value="NZ_CP141615.1"/>
</dbReference>
<gene>
    <name evidence="5" type="primary">vapC</name>
    <name evidence="7" type="ORF">U7230_11045</name>
</gene>
<dbReference type="InterPro" id="IPR002716">
    <property type="entry name" value="PIN_dom"/>
</dbReference>
<reference evidence="7 8" key="1">
    <citation type="journal article" date="2024" name="Front. Microbiol.">
        <title>Novel thermophilic genera Geochorda gen. nov. and Carboxydochorda gen. nov. from the deep terrestrial subsurface reveal the ecophysiological diversity in the class Limnochordia.</title>
        <authorList>
            <person name="Karnachuk O.V."/>
            <person name="Lukina A.P."/>
            <person name="Avakyan M.R."/>
            <person name="Kadnikov V.V."/>
            <person name="Begmatov S."/>
            <person name="Beletsky A.V."/>
            <person name="Vlasova K.G."/>
            <person name="Novikov A.A."/>
            <person name="Shcherbakova V.A."/>
            <person name="Mardanov A.V."/>
            <person name="Ravin N.V."/>
        </authorList>
    </citation>
    <scope>NUCLEOTIDE SEQUENCE [LARGE SCALE GENOMIC DNA]</scope>
    <source>
        <strain evidence="7 8">L945</strain>
    </source>
</reference>
<dbReference type="EMBL" id="CP141615">
    <property type="protein sequence ID" value="WRP16623.1"/>
    <property type="molecule type" value="Genomic_DNA"/>
</dbReference>
<proteinExistence type="inferred from homology"/>
<dbReference type="Proteomes" id="UP001332192">
    <property type="component" value="Chromosome"/>
</dbReference>
<dbReference type="Gene3D" id="3.40.50.1010">
    <property type="entry name" value="5'-nuclease"/>
    <property type="match status" value="1"/>
</dbReference>
<evidence type="ECO:0000256" key="3">
    <source>
        <dbReference type="ARBA" id="ARBA00022723"/>
    </source>
</evidence>
<feature type="domain" description="PIN" evidence="6">
    <location>
        <begin position="2"/>
        <end position="130"/>
    </location>
</feature>
<keyword evidence="1 5" id="KW-1277">Toxin-antitoxin system</keyword>
<protein>
    <recommendedName>
        <fullName evidence="5">Ribonuclease VapC</fullName>
        <shortName evidence="5">RNase VapC</shortName>
        <ecNumber evidence="5">3.1.-.-</ecNumber>
    </recommendedName>
    <alternativeName>
        <fullName evidence="5">Toxin VapC</fullName>
    </alternativeName>
</protein>
<sequence>MILLDTNVLVYAVNVDAPQHSASRAILDAALGHRLPAMLVPQVLVEFYAVVTSARRVEHPLDPEAAWKEVAGLRAALPVLEVTSGALDALGRLVSERRAAGQHVFDLFLAAQMRAHRVNTVCSYDRAAFEGIAGIMVVTPEQLLPILSPPTET</sequence>
<dbReference type="InterPro" id="IPR006226">
    <property type="entry name" value="Mtu_PIN"/>
</dbReference>
<feature type="binding site" evidence="5">
    <location>
        <position position="106"/>
    </location>
    <ligand>
        <name>Mg(2+)</name>
        <dbReference type="ChEBI" id="CHEBI:18420"/>
    </ligand>
</feature>
<evidence type="ECO:0000313" key="7">
    <source>
        <dbReference type="EMBL" id="WRP16623.1"/>
    </source>
</evidence>
<dbReference type="Pfam" id="PF01850">
    <property type="entry name" value="PIN"/>
    <property type="match status" value="1"/>
</dbReference>
<comment type="cofactor">
    <cofactor evidence="5">
        <name>Mg(2+)</name>
        <dbReference type="ChEBI" id="CHEBI:18420"/>
    </cofactor>
</comment>
<dbReference type="InterPro" id="IPR022907">
    <property type="entry name" value="VapC_family"/>
</dbReference>
<evidence type="ECO:0000256" key="5">
    <source>
        <dbReference type="HAMAP-Rule" id="MF_00265"/>
    </source>
</evidence>
<evidence type="ECO:0000256" key="1">
    <source>
        <dbReference type="ARBA" id="ARBA00022649"/>
    </source>
</evidence>
<comment type="function">
    <text evidence="5">Toxic component of a toxin-antitoxin (TA) system. An RNase.</text>
</comment>
<keyword evidence="4 5" id="KW-0378">Hydrolase</keyword>
<evidence type="ECO:0000256" key="4">
    <source>
        <dbReference type="ARBA" id="ARBA00022801"/>
    </source>
</evidence>
<evidence type="ECO:0000256" key="2">
    <source>
        <dbReference type="ARBA" id="ARBA00022722"/>
    </source>
</evidence>
<evidence type="ECO:0000259" key="6">
    <source>
        <dbReference type="Pfam" id="PF01850"/>
    </source>
</evidence>
<dbReference type="SUPFAM" id="SSF88723">
    <property type="entry name" value="PIN domain-like"/>
    <property type="match status" value="1"/>
</dbReference>
<feature type="binding site" evidence="5">
    <location>
        <position position="5"/>
    </location>
    <ligand>
        <name>Mg(2+)</name>
        <dbReference type="ChEBI" id="CHEBI:18420"/>
    </ligand>
</feature>
<accession>A0ABZ1BVK2</accession>
<comment type="similarity">
    <text evidence="5">Belongs to the PINc/VapC protein family.</text>
</comment>
<keyword evidence="5" id="KW-0800">Toxin</keyword>
<keyword evidence="8" id="KW-1185">Reference proteome</keyword>
<dbReference type="EC" id="3.1.-.-" evidence="5"/>